<organism evidence="1 2">
    <name type="scientific">Macrosiphum euphorbiae</name>
    <name type="common">potato aphid</name>
    <dbReference type="NCBI Taxonomy" id="13131"/>
    <lineage>
        <taxon>Eukaryota</taxon>
        <taxon>Metazoa</taxon>
        <taxon>Ecdysozoa</taxon>
        <taxon>Arthropoda</taxon>
        <taxon>Hexapoda</taxon>
        <taxon>Insecta</taxon>
        <taxon>Pterygota</taxon>
        <taxon>Neoptera</taxon>
        <taxon>Paraneoptera</taxon>
        <taxon>Hemiptera</taxon>
        <taxon>Sternorrhyncha</taxon>
        <taxon>Aphidomorpha</taxon>
        <taxon>Aphidoidea</taxon>
        <taxon>Aphididae</taxon>
        <taxon>Macrosiphini</taxon>
        <taxon>Macrosiphum</taxon>
    </lineage>
</organism>
<protein>
    <submittedName>
        <fullName evidence="1">Uncharacterized protein</fullName>
    </submittedName>
</protein>
<comment type="caution">
    <text evidence="1">The sequence shown here is derived from an EMBL/GenBank/DDBJ whole genome shotgun (WGS) entry which is preliminary data.</text>
</comment>
<evidence type="ECO:0000313" key="1">
    <source>
        <dbReference type="EMBL" id="CAI6377137.1"/>
    </source>
</evidence>
<dbReference type="Proteomes" id="UP001160148">
    <property type="component" value="Unassembled WGS sequence"/>
</dbReference>
<evidence type="ECO:0000313" key="2">
    <source>
        <dbReference type="Proteomes" id="UP001160148"/>
    </source>
</evidence>
<sequence length="82" mass="9403">MIEIVIGIISGITQWLYDQFRVLLIEGNLEDWLQLAKTAIYKDSNDYMLGSAQPNSTYKAIEIKRRVARLYDQFCICAIGLS</sequence>
<accession>A0AAV0YB63</accession>
<proteinExistence type="predicted"/>
<name>A0AAV0YB63_9HEMI</name>
<reference evidence="1 2" key="1">
    <citation type="submission" date="2023-01" db="EMBL/GenBank/DDBJ databases">
        <authorList>
            <person name="Whitehead M."/>
        </authorList>
    </citation>
    <scope>NUCLEOTIDE SEQUENCE [LARGE SCALE GENOMIC DNA]</scope>
</reference>
<dbReference type="AlphaFoldDB" id="A0AAV0YB63"/>
<gene>
    <name evidence="1" type="ORF">MEUPH1_LOCUS30439</name>
</gene>
<keyword evidence="2" id="KW-1185">Reference proteome</keyword>
<dbReference type="EMBL" id="CARXXK010001652">
    <property type="protein sequence ID" value="CAI6377137.1"/>
    <property type="molecule type" value="Genomic_DNA"/>
</dbReference>